<evidence type="ECO:0000256" key="3">
    <source>
        <dbReference type="ARBA" id="ARBA00022737"/>
    </source>
</evidence>
<dbReference type="FunFam" id="1.25.40.20:FF:000045">
    <property type="entry name" value="Ankyrin repeat and BTB/POZ domain-containing protein 2"/>
    <property type="match status" value="1"/>
</dbReference>
<feature type="repeat" description="ANK" evidence="9">
    <location>
        <begin position="608"/>
        <end position="634"/>
    </location>
</feature>
<evidence type="ECO:0000256" key="1">
    <source>
        <dbReference type="ARBA" id="ARBA00004167"/>
    </source>
</evidence>
<evidence type="ECO:0000256" key="6">
    <source>
        <dbReference type="ARBA" id="ARBA00023136"/>
    </source>
</evidence>
<dbReference type="InterPro" id="IPR002119">
    <property type="entry name" value="Histone_H2A"/>
</dbReference>
<dbReference type="PROSITE" id="PS50297">
    <property type="entry name" value="ANK_REP_REGION"/>
    <property type="match status" value="3"/>
</dbReference>
<dbReference type="Pfam" id="PF00651">
    <property type="entry name" value="BTB"/>
    <property type="match status" value="1"/>
</dbReference>
<dbReference type="PANTHER" id="PTHR46071">
    <property type="entry name" value="ANKYRIN REPEAT AND BTB/POZ DOMAIN-CONTAINING"/>
    <property type="match status" value="1"/>
</dbReference>
<feature type="repeat" description="ANK" evidence="9">
    <location>
        <begin position="570"/>
        <end position="602"/>
    </location>
</feature>
<dbReference type="InterPro" id="IPR002110">
    <property type="entry name" value="Ankyrin_rpt"/>
</dbReference>
<dbReference type="PROSITE" id="PS50097">
    <property type="entry name" value="BTB"/>
    <property type="match status" value="1"/>
</dbReference>
<evidence type="ECO:0000256" key="8">
    <source>
        <dbReference type="ARBA" id="ARBA00076057"/>
    </source>
</evidence>
<dbReference type="InterPro" id="IPR000210">
    <property type="entry name" value="BTB/POZ_dom"/>
</dbReference>
<dbReference type="Gene3D" id="3.30.710.10">
    <property type="entry name" value="Potassium Channel Kv1.1, Chain A"/>
    <property type="match status" value="1"/>
</dbReference>
<dbReference type="GO" id="GO:0000786">
    <property type="term" value="C:nucleosome"/>
    <property type="evidence" value="ECO:0007669"/>
    <property type="project" value="InterPro"/>
</dbReference>
<dbReference type="SUPFAM" id="SSF48403">
    <property type="entry name" value="Ankyrin repeat"/>
    <property type="match status" value="1"/>
</dbReference>
<dbReference type="PANTHER" id="PTHR46071:SF1">
    <property type="entry name" value="ANKYRIN REPEAT AND BTB_POZ DOMAIN-CONTAINING PROTEIN 3"/>
    <property type="match status" value="1"/>
</dbReference>
<evidence type="ECO:0000256" key="9">
    <source>
        <dbReference type="PROSITE-ProRule" id="PRU00023"/>
    </source>
</evidence>
<dbReference type="Gene3D" id="1.25.40.20">
    <property type="entry name" value="Ankyrin repeat-containing domain"/>
    <property type="match status" value="1"/>
</dbReference>
<sequence length="1023" mass="113364">MARRGKKPVVRTLEDLTLDSGYGGAADSVRSSNLSLCCSDSHPASPYGGSCWPPLADSMHSRHNSFDTVNTALVEDSEGLDCAGQHCSRLLPDLDEVPWTLQELEALLLRSRDPRAGPVAPGGLPKDALAKLSTLVSRALVRIAKEAQRLSLRFAKCTKYEIKSAMEIVLSWGLAAHCTAAALAALSLYNMSSAGGDRLGRGKSARCGLTFSVGRVYRWMVDSRVALRIHEHAAIYLTACMESLFRDIYARVVASGLPRRGTASGGACSATLEHTVNNDSEIWGLLQPYQHLICGKNASGVLCLPDSLNLHRDPQRSSKPGELPMFSQSELRTIEQSLLATRVGSIAELSDLVSRAMHHLQPLNAKHHGNGTPLHHKQGALYWEPEALYTLCYFMHCPQMEWENPNVEPSKVNLQVERPFLVLPPLMEWIRVAVAHAGHRRSFSMDSDDVRQAARLLLPGVDCEPRQLRADDCFCASRKLDAVAIEAKFKQDLGFRMLNCGRTDLVKQAVSLLGPDGINTMSEQGMTPLMYACVRGDEAMVQMLLDAGADLNVEVVSTPHKYPSVHPETRHWTALTFAVLHGHIPVVQLLLDAGAKVEGSVEHGEENYSETPLQLAAAVGNFELVSLLLERGADPLIGTMYRNGISTSPQGDMNSFSQAAAHGHRNVFRKLLAQPEKEKSDILSLEEILAEGTDLAETAPPPLCASRNSKAKLRALREAMYHSAEHGYVDVTIDIRSIGVPWTLHTWLESLRIAFQQHRRPLIQCLLKEFKTIQEEEYTEELVTQGLPLMFEILKASKNEVISQQLCVIFTHCYGPYPIPKLTEIKRKQTSRLDPHFLNNKEMSDVTFLVEGRPFYAHKVLLFTASPRYVLSVLKAACDCVLLTLGSLCPFFQLVMQYLYYGGPESLLIKNNEIMELLSAAKFFQLEALQRHCEIICAKSINTDNCVDIYNHAKFLGVTELSAYCEGYFLKNMMVLIENEAFKQLLYDKNGEGTGQDVLQDLQRTLAIRIQSIHLSSSKGSVV</sequence>
<proteinExistence type="predicted"/>
<dbReference type="InterPro" id="IPR011333">
    <property type="entry name" value="SKP1/BTB/POZ_sf"/>
</dbReference>
<dbReference type="Pfam" id="PF26281">
    <property type="entry name" value="Histone_ABTB"/>
    <property type="match status" value="1"/>
</dbReference>
<dbReference type="Pfam" id="PF00023">
    <property type="entry name" value="Ank"/>
    <property type="match status" value="1"/>
</dbReference>
<dbReference type="InterPro" id="IPR009072">
    <property type="entry name" value="Histone-fold"/>
</dbReference>
<dbReference type="Pfam" id="PF12796">
    <property type="entry name" value="Ank_2"/>
    <property type="match status" value="1"/>
</dbReference>
<dbReference type="AlphaFoldDB" id="A0A8C4MUH6"/>
<feature type="domain" description="BTB" evidence="10">
    <location>
        <begin position="844"/>
        <end position="902"/>
    </location>
</feature>
<evidence type="ECO:0000256" key="5">
    <source>
        <dbReference type="ARBA" id="ARBA00023043"/>
    </source>
</evidence>
<dbReference type="GO" id="GO:0016020">
    <property type="term" value="C:membrane"/>
    <property type="evidence" value="ECO:0007669"/>
    <property type="project" value="UniProtKB-SubCell"/>
</dbReference>
<evidence type="ECO:0000256" key="2">
    <source>
        <dbReference type="ARBA" id="ARBA00022692"/>
    </source>
</evidence>
<dbReference type="InterPro" id="IPR059008">
    <property type="entry name" value="ABTB2/3_histone"/>
</dbReference>
<protein>
    <recommendedName>
        <fullName evidence="7">Ankyrin repeat- and BTB/POZ domain-containing protein 3</fullName>
    </recommendedName>
    <alternativeName>
        <fullName evidence="8">BTB/POZ domain-containing protein 11</fullName>
    </alternativeName>
</protein>
<comment type="subcellular location">
    <subcellularLocation>
        <location evidence="1">Membrane</location>
        <topology evidence="1">Single-pass membrane protein</topology>
    </subcellularLocation>
</comment>
<reference evidence="11" key="1">
    <citation type="submission" date="2023-03" db="UniProtKB">
        <authorList>
            <consortium name="Ensembl"/>
        </authorList>
    </citation>
    <scope>IDENTIFICATION</scope>
</reference>
<dbReference type="PROSITE" id="PS50088">
    <property type="entry name" value="ANK_REPEAT"/>
    <property type="match status" value="3"/>
</dbReference>
<dbReference type="InterPro" id="IPR047824">
    <property type="entry name" value="BTBD11_BACK"/>
</dbReference>
<accession>A0A8C4MUH6</accession>
<dbReference type="SMART" id="SM00225">
    <property type="entry name" value="BTB"/>
    <property type="match status" value="1"/>
</dbReference>
<feature type="repeat" description="ANK" evidence="9">
    <location>
        <begin position="524"/>
        <end position="556"/>
    </location>
</feature>
<dbReference type="InterPro" id="IPR052089">
    <property type="entry name" value="Ankyrin-BTB/POZ_domain"/>
</dbReference>
<name>A0A8C4MUH6_EQUAS</name>
<dbReference type="FunFam" id="1.10.20.10:FF:000060">
    <property type="entry name" value="BTB domain containing 11"/>
    <property type="match status" value="1"/>
</dbReference>
<dbReference type="GO" id="GO:0003677">
    <property type="term" value="F:DNA binding"/>
    <property type="evidence" value="ECO:0007669"/>
    <property type="project" value="InterPro"/>
</dbReference>
<keyword evidence="3" id="KW-0677">Repeat</keyword>
<evidence type="ECO:0000256" key="4">
    <source>
        <dbReference type="ARBA" id="ARBA00022989"/>
    </source>
</evidence>
<dbReference type="FunFam" id="3.30.710.10:FF:000030">
    <property type="entry name" value="Ankyrin repeat and BTB/POZ domain-containing protein BTBD11"/>
    <property type="match status" value="1"/>
</dbReference>
<dbReference type="PRINTS" id="PR00620">
    <property type="entry name" value="HISTONEH2A"/>
</dbReference>
<keyword evidence="6" id="KW-0472">Membrane</keyword>
<dbReference type="SUPFAM" id="SSF54695">
    <property type="entry name" value="POZ domain"/>
    <property type="match status" value="1"/>
</dbReference>
<dbReference type="CDD" id="cd22913">
    <property type="entry name" value="HFD_ABTB2-like"/>
    <property type="match status" value="1"/>
</dbReference>
<dbReference type="CDD" id="cd18527">
    <property type="entry name" value="BACK_BTBD11"/>
    <property type="match status" value="1"/>
</dbReference>
<dbReference type="Gene3D" id="1.10.20.10">
    <property type="entry name" value="Histone, subunit A"/>
    <property type="match status" value="1"/>
</dbReference>
<dbReference type="SUPFAM" id="SSF47113">
    <property type="entry name" value="Histone-fold"/>
    <property type="match status" value="2"/>
</dbReference>
<evidence type="ECO:0000259" key="10">
    <source>
        <dbReference type="PROSITE" id="PS50097"/>
    </source>
</evidence>
<organism evidence="11">
    <name type="scientific">Equus asinus asinus</name>
    <dbReference type="NCBI Taxonomy" id="83772"/>
    <lineage>
        <taxon>Eukaryota</taxon>
        <taxon>Metazoa</taxon>
        <taxon>Chordata</taxon>
        <taxon>Craniata</taxon>
        <taxon>Vertebrata</taxon>
        <taxon>Euteleostomi</taxon>
        <taxon>Mammalia</taxon>
        <taxon>Eutheria</taxon>
        <taxon>Laurasiatheria</taxon>
        <taxon>Perissodactyla</taxon>
        <taxon>Equidae</taxon>
        <taxon>Equus</taxon>
    </lineage>
</organism>
<dbReference type="InterPro" id="IPR036770">
    <property type="entry name" value="Ankyrin_rpt-contain_sf"/>
</dbReference>
<evidence type="ECO:0000313" key="11">
    <source>
        <dbReference type="Ensembl" id="ENSEASP00005028212.1"/>
    </source>
</evidence>
<dbReference type="GO" id="GO:0046982">
    <property type="term" value="F:protein heterodimerization activity"/>
    <property type="evidence" value="ECO:0007669"/>
    <property type="project" value="InterPro"/>
</dbReference>
<keyword evidence="2" id="KW-0812">Transmembrane</keyword>
<keyword evidence="5 9" id="KW-0040">ANK repeat</keyword>
<dbReference type="Ensembl" id="ENSEAST00005030639.1">
    <property type="protein sequence ID" value="ENSEASP00005028212.1"/>
    <property type="gene ID" value="ENSEASG00005019112.1"/>
</dbReference>
<gene>
    <name evidence="11" type="primary">ABTB3</name>
</gene>
<dbReference type="GO" id="GO:0030527">
    <property type="term" value="F:structural constituent of chromatin"/>
    <property type="evidence" value="ECO:0007669"/>
    <property type="project" value="InterPro"/>
</dbReference>
<evidence type="ECO:0000256" key="7">
    <source>
        <dbReference type="ARBA" id="ARBA00068629"/>
    </source>
</evidence>
<keyword evidence="4" id="KW-1133">Transmembrane helix</keyword>
<dbReference type="SMART" id="SM00248">
    <property type="entry name" value="ANK"/>
    <property type="match status" value="4"/>
</dbReference>